<name>A0A399F9X2_9DEIN</name>
<gene>
    <name evidence="1" type="ORF">Mgrana_02388</name>
</gene>
<dbReference type="AlphaFoldDB" id="A0A399F9X2"/>
<evidence type="ECO:0000313" key="1">
    <source>
        <dbReference type="EMBL" id="RIH91722.1"/>
    </source>
</evidence>
<comment type="caution">
    <text evidence="1">The sequence shown here is derived from an EMBL/GenBank/DDBJ whole genome shotgun (WGS) entry which is preliminary data.</text>
</comment>
<accession>A0A399F9X2</accession>
<evidence type="ECO:0000313" key="2">
    <source>
        <dbReference type="Proteomes" id="UP000266178"/>
    </source>
</evidence>
<dbReference type="EMBL" id="QWLB01000034">
    <property type="protein sequence ID" value="RIH91722.1"/>
    <property type="molecule type" value="Genomic_DNA"/>
</dbReference>
<proteinExistence type="predicted"/>
<protein>
    <submittedName>
        <fullName evidence="1">Uncharacterized protein</fullName>
    </submittedName>
</protein>
<reference evidence="1 2" key="1">
    <citation type="submission" date="2018-08" db="EMBL/GenBank/DDBJ databases">
        <title>Meiothermus granaticius genome AF-68 sequencing project.</title>
        <authorList>
            <person name="Da Costa M.S."/>
            <person name="Albuquerque L."/>
            <person name="Raposo P."/>
            <person name="Froufe H.J.C."/>
            <person name="Barroso C.S."/>
            <person name="Egas C."/>
        </authorList>
    </citation>
    <scope>NUCLEOTIDE SEQUENCE [LARGE SCALE GENOMIC DNA]</scope>
    <source>
        <strain evidence="1 2">AF-68</strain>
    </source>
</reference>
<sequence length="69" mass="7747">MISLLIADIGLAQLLTIRHDASETTIPRKLERVLKQTRVFFFRYGLNLQKPQGGPPIQTWVGEGKGVKT</sequence>
<dbReference type="Proteomes" id="UP000266178">
    <property type="component" value="Unassembled WGS sequence"/>
</dbReference>
<keyword evidence="2" id="KW-1185">Reference proteome</keyword>
<organism evidence="1 2">
    <name type="scientific">Meiothermus granaticius NBRC 107808</name>
    <dbReference type="NCBI Taxonomy" id="1227551"/>
    <lineage>
        <taxon>Bacteria</taxon>
        <taxon>Thermotogati</taxon>
        <taxon>Deinococcota</taxon>
        <taxon>Deinococci</taxon>
        <taxon>Thermales</taxon>
        <taxon>Thermaceae</taxon>
        <taxon>Meiothermus</taxon>
    </lineage>
</organism>